<dbReference type="Proteomes" id="UP000324748">
    <property type="component" value="Unassembled WGS sequence"/>
</dbReference>
<dbReference type="PANTHER" id="PTHR23248">
    <property type="entry name" value="PHOSPHOLIPID SCRAMBLASE-RELATED"/>
    <property type="match status" value="1"/>
</dbReference>
<evidence type="ECO:0000313" key="4">
    <source>
        <dbReference type="Proteomes" id="UP000324748"/>
    </source>
</evidence>
<evidence type="ECO:0000256" key="2">
    <source>
        <dbReference type="SAM" id="MobiDB-lite"/>
    </source>
</evidence>
<dbReference type="GO" id="GO:0017128">
    <property type="term" value="F:phospholipid scramblase activity"/>
    <property type="evidence" value="ECO:0007669"/>
    <property type="project" value="InterPro"/>
</dbReference>
<reference evidence="3 4" key="1">
    <citation type="submission" date="2019-05" db="EMBL/GenBank/DDBJ databases">
        <title>Emergence of the Ug99 lineage of the wheat stem rust pathogen through somatic hybridization.</title>
        <authorList>
            <person name="Li F."/>
            <person name="Upadhyaya N.M."/>
            <person name="Sperschneider J."/>
            <person name="Matny O."/>
            <person name="Nguyen-Phuc H."/>
            <person name="Mago R."/>
            <person name="Raley C."/>
            <person name="Miller M.E."/>
            <person name="Silverstein K.A.T."/>
            <person name="Henningsen E."/>
            <person name="Hirsch C.D."/>
            <person name="Visser B."/>
            <person name="Pretorius Z.A."/>
            <person name="Steffenson B.J."/>
            <person name="Schwessinger B."/>
            <person name="Dodds P.N."/>
            <person name="Figueroa M."/>
        </authorList>
    </citation>
    <scope>NUCLEOTIDE SEQUENCE [LARGE SCALE GENOMIC DNA]</scope>
    <source>
        <strain evidence="3">21-0</strain>
    </source>
</reference>
<comment type="similarity">
    <text evidence="1">Belongs to the phospholipid scramblase family.</text>
</comment>
<comment type="caution">
    <text evidence="3">The sequence shown here is derived from an EMBL/GenBank/DDBJ whole genome shotgun (WGS) entry which is preliminary data.</text>
</comment>
<dbReference type="OrthoDB" id="191150at2759"/>
<dbReference type="InterPro" id="IPR005552">
    <property type="entry name" value="Scramblase"/>
</dbReference>
<sequence length="484" mass="53679">MDTLKTTTHRTLLVGESSKGFNDTYNAHIPRPIGRQTREFVYGELGIGLGHSRSAQSTATAYIITAWTTAELLSLASPADFERYVRPPSITKTVQRIYLYLRERGSTIDDCLIYLEIKISARKLAKRAKVGKLNLIDQTPPQSSWNLSPPSFWNPATSSQPNSPSFPWTEYDNSRLSPKAPARATNVPNDGSRSGAPRSTAAVVQVPEQGPQVLQANHPAAPLLSQSALVIVRQLEMMNLFIGFEQANRYRILSPTGETLGFLAEEERGFSGTLFRQIAGTHRAFQASIFDPLGAEILRIRRPFSLINSRIFVEDSLATDGSEERAMIGESQQEFHLWRRRYNLFTRLGSGSAQDEEQQQLYQQFARIDAGFLSWDFFTFDPNARPTASISKNFTGFGREIFTDTGQYVVRFDAVDAPQIIEQSPPLTNPSASLGQSTGLTLDQRAVILATAVSIDFDYFSRSHRGGLMPPIFFGGGSSSDGDF</sequence>
<evidence type="ECO:0000256" key="1">
    <source>
        <dbReference type="ARBA" id="ARBA00005350"/>
    </source>
</evidence>
<dbReference type="Pfam" id="PF03803">
    <property type="entry name" value="Scramblase"/>
    <property type="match status" value="1"/>
</dbReference>
<keyword evidence="4" id="KW-1185">Reference proteome</keyword>
<dbReference type="PANTHER" id="PTHR23248:SF9">
    <property type="entry name" value="PHOSPHOLIPID SCRAMBLASE"/>
    <property type="match status" value="1"/>
</dbReference>
<feature type="compositionally biased region" description="Polar residues" evidence="2">
    <location>
        <begin position="139"/>
        <end position="166"/>
    </location>
</feature>
<name>A0A5B0LS89_PUCGR</name>
<evidence type="ECO:0000313" key="3">
    <source>
        <dbReference type="EMBL" id="KAA1066498.1"/>
    </source>
</evidence>
<dbReference type="EMBL" id="VSWC01000196">
    <property type="protein sequence ID" value="KAA1066498.1"/>
    <property type="molecule type" value="Genomic_DNA"/>
</dbReference>
<gene>
    <name evidence="3" type="ORF">PGT21_031743</name>
</gene>
<organism evidence="3 4">
    <name type="scientific">Puccinia graminis f. sp. tritici</name>
    <dbReference type="NCBI Taxonomy" id="56615"/>
    <lineage>
        <taxon>Eukaryota</taxon>
        <taxon>Fungi</taxon>
        <taxon>Dikarya</taxon>
        <taxon>Basidiomycota</taxon>
        <taxon>Pucciniomycotina</taxon>
        <taxon>Pucciniomycetes</taxon>
        <taxon>Pucciniales</taxon>
        <taxon>Pucciniaceae</taxon>
        <taxon>Puccinia</taxon>
    </lineage>
</organism>
<accession>A0A5B0LS89</accession>
<evidence type="ECO:0008006" key="5">
    <source>
        <dbReference type="Google" id="ProtNLM"/>
    </source>
</evidence>
<protein>
    <recommendedName>
        <fullName evidence="5">Phospholipid scramblase</fullName>
    </recommendedName>
</protein>
<dbReference type="GO" id="GO:0005886">
    <property type="term" value="C:plasma membrane"/>
    <property type="evidence" value="ECO:0007669"/>
    <property type="project" value="TreeGrafter"/>
</dbReference>
<feature type="region of interest" description="Disordered" evidence="2">
    <location>
        <begin position="139"/>
        <end position="201"/>
    </location>
</feature>
<dbReference type="AlphaFoldDB" id="A0A5B0LS89"/>
<proteinExistence type="inferred from homology"/>